<protein>
    <submittedName>
        <fullName evidence="2">Uncharacterized protein</fullName>
    </submittedName>
</protein>
<dbReference type="AlphaFoldDB" id="A0AAU9GD65"/>
<dbReference type="EMBL" id="AP029268">
    <property type="protein sequence ID" value="BFG06640.1"/>
    <property type="molecule type" value="Genomic_DNA"/>
</dbReference>
<name>A0AAU9GD65_DROMD</name>
<evidence type="ECO:0000256" key="1">
    <source>
        <dbReference type="SAM" id="MobiDB-lite"/>
    </source>
</evidence>
<accession>A0AAU9GD65</accession>
<keyword evidence="3" id="KW-1185">Reference proteome</keyword>
<reference evidence="2 3" key="1">
    <citation type="submission" date="2024-02" db="EMBL/GenBank/DDBJ databases">
        <title>A chromosome-level genome assembly of Drosophila madeirensis, a fruit fly species endemic to Madeira island.</title>
        <authorList>
            <person name="Tomihara K."/>
            <person name="Llopart A."/>
            <person name="Yamamoto D."/>
        </authorList>
    </citation>
    <scope>NUCLEOTIDE SEQUENCE [LARGE SCALE GENOMIC DNA]</scope>
    <source>
        <strain evidence="2 3">RF1</strain>
    </source>
</reference>
<feature type="region of interest" description="Disordered" evidence="1">
    <location>
        <begin position="89"/>
        <end position="111"/>
    </location>
</feature>
<proteinExistence type="predicted"/>
<evidence type="ECO:0000313" key="3">
    <source>
        <dbReference type="Proteomes" id="UP001500889"/>
    </source>
</evidence>
<gene>
    <name evidence="2" type="ORF">DMAD_13617</name>
</gene>
<sequence>MQDSESSDISKETYNVNILQNYFRSSRQKNKDYEPSTHRTKKFYVEKDVLSTKINIPMATQLKKLVHPIKSITDPDHFKMENLLGQEELLTPTPNRNSKPDLILLDEEISG</sequence>
<dbReference type="Proteomes" id="UP001500889">
    <property type="component" value="Chromosome dot"/>
</dbReference>
<evidence type="ECO:0000313" key="2">
    <source>
        <dbReference type="EMBL" id="BFG06640.1"/>
    </source>
</evidence>
<organism evidence="2 3">
    <name type="scientific">Drosophila madeirensis</name>
    <name type="common">Fruit fly</name>
    <dbReference type="NCBI Taxonomy" id="30013"/>
    <lineage>
        <taxon>Eukaryota</taxon>
        <taxon>Metazoa</taxon>
        <taxon>Ecdysozoa</taxon>
        <taxon>Arthropoda</taxon>
        <taxon>Hexapoda</taxon>
        <taxon>Insecta</taxon>
        <taxon>Pterygota</taxon>
        <taxon>Neoptera</taxon>
        <taxon>Endopterygota</taxon>
        <taxon>Diptera</taxon>
        <taxon>Brachycera</taxon>
        <taxon>Muscomorpha</taxon>
        <taxon>Ephydroidea</taxon>
        <taxon>Drosophilidae</taxon>
        <taxon>Drosophila</taxon>
        <taxon>Sophophora</taxon>
    </lineage>
</organism>